<evidence type="ECO:0000313" key="2">
    <source>
        <dbReference type="Proteomes" id="UP001162501"/>
    </source>
</evidence>
<accession>A0AC59YXM5</accession>
<organism evidence="1 2">
    <name type="scientific">Rangifer tarandus platyrhynchus</name>
    <name type="common">Svalbard reindeer</name>
    <dbReference type="NCBI Taxonomy" id="3082113"/>
    <lineage>
        <taxon>Eukaryota</taxon>
        <taxon>Metazoa</taxon>
        <taxon>Chordata</taxon>
        <taxon>Craniata</taxon>
        <taxon>Vertebrata</taxon>
        <taxon>Euteleostomi</taxon>
        <taxon>Mammalia</taxon>
        <taxon>Eutheria</taxon>
        <taxon>Laurasiatheria</taxon>
        <taxon>Artiodactyla</taxon>
        <taxon>Ruminantia</taxon>
        <taxon>Pecora</taxon>
        <taxon>Cervidae</taxon>
        <taxon>Odocoileinae</taxon>
        <taxon>Rangifer</taxon>
    </lineage>
</organism>
<proteinExistence type="predicted"/>
<protein>
    <submittedName>
        <fullName evidence="1">Uncharacterized protein</fullName>
    </submittedName>
</protein>
<sequence>MMGIIKSPPRAWGWKVRGAEAPSVLFVAARGPQAAAPHPGQPPARAEEDGEKEAGQLITVSSPQPPPFTGLIEGGLQDGHKITIMGSVLFTGEKGFAVNFQMDYNDSEIAFHFNPRFEGSRYVVCNMKQLGNWGPEEKKMQMPFQKGSPFEICFEVERSAFKVMVNGNLFRQYAYRTPFHNVDTITIAGIVNVSRISFQVVLSPGNPAPGSGPQPLCGTCCVGPKVSASLLPRWLWEHTSGSPVLSFLCYCLCLEPPLSLLVPVPLVTVTFYPHSA</sequence>
<reference evidence="1" key="2">
    <citation type="submission" date="2025-03" db="EMBL/GenBank/DDBJ databases">
        <authorList>
            <consortium name="ELIXIR-Norway"/>
            <consortium name="Elixir Norway"/>
        </authorList>
    </citation>
    <scope>NUCLEOTIDE SEQUENCE</scope>
</reference>
<gene>
    <name evidence="1" type="ORF">MRATA1EN22A_LOCUS11481</name>
</gene>
<evidence type="ECO:0000313" key="1">
    <source>
        <dbReference type="EMBL" id="CAN0063850.1"/>
    </source>
</evidence>
<name>A0AC59YXM5_RANTA</name>
<dbReference type="EMBL" id="OX596105">
    <property type="protein sequence ID" value="CAN0063850.1"/>
    <property type="molecule type" value="Genomic_DNA"/>
</dbReference>
<reference evidence="1" key="1">
    <citation type="submission" date="2023-05" db="EMBL/GenBank/DDBJ databases">
        <authorList>
            <consortium name="ELIXIR-Norway"/>
        </authorList>
    </citation>
    <scope>NUCLEOTIDE SEQUENCE</scope>
</reference>
<dbReference type="Proteomes" id="UP001162501">
    <property type="component" value="Chromosome 21"/>
</dbReference>